<name>A0A9W9P9H1_PENCI</name>
<reference evidence="2" key="1">
    <citation type="submission" date="2022-11" db="EMBL/GenBank/DDBJ databases">
        <authorList>
            <person name="Petersen C."/>
        </authorList>
    </citation>
    <scope>NUCLEOTIDE SEQUENCE</scope>
    <source>
        <strain evidence="2">IBT 23319</strain>
    </source>
</reference>
<dbReference type="InterPro" id="IPR022198">
    <property type="entry name" value="DUF3723"/>
</dbReference>
<organism evidence="2 3">
    <name type="scientific">Penicillium citrinum</name>
    <dbReference type="NCBI Taxonomy" id="5077"/>
    <lineage>
        <taxon>Eukaryota</taxon>
        <taxon>Fungi</taxon>
        <taxon>Dikarya</taxon>
        <taxon>Ascomycota</taxon>
        <taxon>Pezizomycotina</taxon>
        <taxon>Eurotiomycetes</taxon>
        <taxon>Eurotiomycetidae</taxon>
        <taxon>Eurotiales</taxon>
        <taxon>Aspergillaceae</taxon>
        <taxon>Penicillium</taxon>
    </lineage>
</organism>
<evidence type="ECO:0000313" key="3">
    <source>
        <dbReference type="Proteomes" id="UP001147733"/>
    </source>
</evidence>
<evidence type="ECO:0000256" key="1">
    <source>
        <dbReference type="SAM" id="MobiDB-lite"/>
    </source>
</evidence>
<gene>
    <name evidence="2" type="ORF">N7469_001911</name>
</gene>
<dbReference type="OrthoDB" id="4227485at2759"/>
<feature type="region of interest" description="Disordered" evidence="1">
    <location>
        <begin position="1"/>
        <end position="29"/>
    </location>
</feature>
<dbReference type="Proteomes" id="UP001147733">
    <property type="component" value="Unassembled WGS sequence"/>
</dbReference>
<keyword evidence="3" id="KW-1185">Reference proteome</keyword>
<reference evidence="2" key="2">
    <citation type="journal article" date="2023" name="IMA Fungus">
        <title>Comparative genomic study of the Penicillium genus elucidates a diverse pangenome and 15 lateral gene transfer events.</title>
        <authorList>
            <person name="Petersen C."/>
            <person name="Sorensen T."/>
            <person name="Nielsen M.R."/>
            <person name="Sondergaard T.E."/>
            <person name="Sorensen J.L."/>
            <person name="Fitzpatrick D.A."/>
            <person name="Frisvad J.C."/>
            <person name="Nielsen K.L."/>
        </authorList>
    </citation>
    <scope>NUCLEOTIDE SEQUENCE</scope>
    <source>
        <strain evidence="2">IBT 23319</strain>
    </source>
</reference>
<protein>
    <submittedName>
        <fullName evidence="2">Uncharacterized protein</fullName>
    </submittedName>
</protein>
<feature type="compositionally biased region" description="Basic residues" evidence="1">
    <location>
        <begin position="1"/>
        <end position="10"/>
    </location>
</feature>
<comment type="caution">
    <text evidence="2">The sequence shown here is derived from an EMBL/GenBank/DDBJ whole genome shotgun (WGS) entry which is preliminary data.</text>
</comment>
<proteinExistence type="predicted"/>
<dbReference type="EMBL" id="JAPQKT010000002">
    <property type="protein sequence ID" value="KAJ5240320.1"/>
    <property type="molecule type" value="Genomic_DNA"/>
</dbReference>
<dbReference type="GeneID" id="81379998"/>
<dbReference type="RefSeq" id="XP_056503325.1">
    <property type="nucleotide sequence ID" value="XM_056640831.1"/>
</dbReference>
<evidence type="ECO:0000313" key="2">
    <source>
        <dbReference type="EMBL" id="KAJ5240320.1"/>
    </source>
</evidence>
<dbReference type="AlphaFoldDB" id="A0A9W9P9H1"/>
<sequence>MPRRLTRARLRRGDGSQISKQSRAESEELKNNVQQNLSFRGAAVVRLSDLSAGDDWHRLIDDGGNSYRITQILKIQGCLRLNKRYHVPVLVDSLSWQSKVFFQDRTLVPGLDIPQLGTTSDYNFIALDQRSLITSAKDYFQKLGTTEPWWIVDLYVTEANSNCSSREELLHSLRENHSNQSKPSDGSIYRNIRLNQGFLGCPRDWSAEVYWWAILETEPKSRKVRYLRELRSNISEAFDDLLPITGIWSDMSIGVLHKINAMRCDEPIICYLNRIRQTFLYLVDGDLARLSRIDAKTIKLIKSRAPGLSQQDLIDLEQDWNEGKLFDYMETQERNLAWDRLKTIDYPIPTLETFFQDILFLEVGQTVMKQLCLLPLVENRTIDNTLRGQATHQVSASGQPFTSNMREQNARICDLWRFSLQYAFELTHKKDHHRRVPRKTEDKLRATNLGLNDRLVQSPLSLLHHFLCLARSYGFAVPSMSLDQFDTIDLPQYSPCDFPADSSDDVGIERRSGKPFTDSIDADRFALSRESLNSAWPGRRVSAGFIRRCVFNSFFSYLRHDGSDNHNPNQISTWSQEGNTLGSVEGSQVPSDFEASSIPHGLMSLSTDIPSPDFHSYSPGREAEFVSVFGDMPWDLHAHSEMGL</sequence>
<dbReference type="Pfam" id="PF12520">
    <property type="entry name" value="DUF3723"/>
    <property type="match status" value="1"/>
</dbReference>
<accession>A0A9W9P9H1</accession>